<keyword evidence="5" id="KW-1185">Reference proteome</keyword>
<reference evidence="4 5" key="1">
    <citation type="journal article" date="2014" name="Genome Announc.">
        <title>Genome Sequence and Methylome of Soil Bacterium Gemmatirosa kalamazoonensis KBS708T, a Member of the Rarely Cultivated Gemmatimonadetes Phylum.</title>
        <authorList>
            <person name="Debruyn J.M."/>
            <person name="Radosevich M."/>
            <person name="Wommack K.E."/>
            <person name="Polson S.W."/>
            <person name="Hauser L.J."/>
            <person name="Fawaz M.N."/>
            <person name="Korlach J."/>
            <person name="Tsai Y.C."/>
        </authorList>
    </citation>
    <scope>NUCLEOTIDE SEQUENCE [LARGE SCALE GENOMIC DNA]</scope>
    <source>
        <strain evidence="4 5">KBS708</strain>
    </source>
</reference>
<dbReference type="RefSeq" id="WP_025412786.1">
    <property type="nucleotide sequence ID" value="NZ_CP007128.1"/>
</dbReference>
<evidence type="ECO:0000256" key="1">
    <source>
        <dbReference type="ARBA" id="ARBA00007734"/>
    </source>
</evidence>
<evidence type="ECO:0000259" key="3">
    <source>
        <dbReference type="Pfam" id="PF01464"/>
    </source>
</evidence>
<dbReference type="EMBL" id="CP007128">
    <property type="protein sequence ID" value="AHG91336.1"/>
    <property type="molecule type" value="Genomic_DNA"/>
</dbReference>
<dbReference type="PANTHER" id="PTHR37423:SF2">
    <property type="entry name" value="MEMBRANE-BOUND LYTIC MUREIN TRANSGLYCOSYLASE C"/>
    <property type="match status" value="1"/>
</dbReference>
<dbReference type="Pfam" id="PF01464">
    <property type="entry name" value="SLT"/>
    <property type="match status" value="1"/>
</dbReference>
<organism evidence="4 5">
    <name type="scientific">Gemmatirosa kalamazoonensis</name>
    <dbReference type="NCBI Taxonomy" id="861299"/>
    <lineage>
        <taxon>Bacteria</taxon>
        <taxon>Pseudomonadati</taxon>
        <taxon>Gemmatimonadota</taxon>
        <taxon>Gemmatimonadia</taxon>
        <taxon>Gemmatimonadales</taxon>
        <taxon>Gemmatimonadaceae</taxon>
        <taxon>Gemmatirosa</taxon>
    </lineage>
</organism>
<dbReference type="Gene3D" id="1.10.530.10">
    <property type="match status" value="1"/>
</dbReference>
<evidence type="ECO:0000313" key="5">
    <source>
        <dbReference type="Proteomes" id="UP000019151"/>
    </source>
</evidence>
<feature type="domain" description="Transglycosylase SLT" evidence="3">
    <location>
        <begin position="130"/>
        <end position="231"/>
    </location>
</feature>
<dbReference type="SUPFAM" id="SSF53955">
    <property type="entry name" value="Lysozyme-like"/>
    <property type="match status" value="1"/>
</dbReference>
<proteinExistence type="inferred from homology"/>
<dbReference type="eggNOG" id="COG0741">
    <property type="taxonomic scope" value="Bacteria"/>
</dbReference>
<dbReference type="OrthoDB" id="9801695at2"/>
<dbReference type="Proteomes" id="UP000019151">
    <property type="component" value="Chromosome"/>
</dbReference>
<evidence type="ECO:0000313" key="4">
    <source>
        <dbReference type="EMBL" id="AHG91336.1"/>
    </source>
</evidence>
<dbReference type="PANTHER" id="PTHR37423">
    <property type="entry name" value="SOLUBLE LYTIC MUREIN TRANSGLYCOSYLASE-RELATED"/>
    <property type="match status" value="1"/>
</dbReference>
<comment type="similarity">
    <text evidence="1">Belongs to the transglycosylase Slt family.</text>
</comment>
<feature type="region of interest" description="Disordered" evidence="2">
    <location>
        <begin position="1"/>
        <end position="20"/>
    </location>
</feature>
<name>W0RKQ3_9BACT</name>
<evidence type="ECO:0000256" key="2">
    <source>
        <dbReference type="SAM" id="MobiDB-lite"/>
    </source>
</evidence>
<gene>
    <name evidence="4" type="ORF">J421_3799</name>
</gene>
<dbReference type="HOGENOM" id="CLU_1097361_0_0_0"/>
<protein>
    <submittedName>
        <fullName evidence="4">Lytic transglycosylase catalytic</fullName>
    </submittedName>
</protein>
<dbReference type="AlphaFoldDB" id="W0RKQ3"/>
<sequence length="253" mass="27803">MTHTTSTPYARRGEQARKRRRNRRLLLASGLTATVMVSARHPEPKLATAAPVKPLASLVRGHRLAAPEPASERLYAPSPALLRAPVAVRGLAAVADSIGTAQRLRRWHRVYRLAGHYGVAPDLAVAIHDIALAEGIEPDLGFRLVRAESEFNERATSPVGAVGLTQVMPATARFFVTGKLTRRRLYDRHLNLHVGFRYLRGLIREYKSLRLALLVYNRGPAAVDRALKNGDDPANGYEEVVAKGYEGRGVVGR</sequence>
<dbReference type="STRING" id="861299.J421_3799"/>
<dbReference type="InParanoid" id="W0RKQ3"/>
<dbReference type="InterPro" id="IPR008258">
    <property type="entry name" value="Transglycosylase_SLT_dom_1"/>
</dbReference>
<accession>W0RKQ3</accession>
<dbReference type="InterPro" id="IPR023346">
    <property type="entry name" value="Lysozyme-like_dom_sf"/>
</dbReference>
<dbReference type="KEGG" id="gba:J421_3799"/>